<dbReference type="RefSeq" id="WP_199026375.1">
    <property type="nucleotide sequence ID" value="NZ_JAELVR010000014.1"/>
</dbReference>
<keyword evidence="1" id="KW-0812">Transmembrane</keyword>
<keyword evidence="3" id="KW-1185">Reference proteome</keyword>
<keyword evidence="1" id="KW-1133">Transmembrane helix</keyword>
<organism evidence="2 3">
    <name type="scientific">Sedimentitalea arenosa</name>
    <dbReference type="NCBI Taxonomy" id="2798803"/>
    <lineage>
        <taxon>Bacteria</taxon>
        <taxon>Pseudomonadati</taxon>
        <taxon>Pseudomonadota</taxon>
        <taxon>Alphaproteobacteria</taxon>
        <taxon>Rhodobacterales</taxon>
        <taxon>Paracoccaceae</taxon>
        <taxon>Sedimentitalea</taxon>
    </lineage>
</organism>
<name>A0A8J7IV62_9RHOB</name>
<protein>
    <submittedName>
        <fullName evidence="2">Uncharacterized protein</fullName>
    </submittedName>
</protein>
<dbReference type="Proteomes" id="UP000619079">
    <property type="component" value="Unassembled WGS sequence"/>
</dbReference>
<proteinExistence type="predicted"/>
<evidence type="ECO:0000313" key="2">
    <source>
        <dbReference type="EMBL" id="MBJ6373501.1"/>
    </source>
</evidence>
<comment type="caution">
    <text evidence="2">The sequence shown here is derived from an EMBL/GenBank/DDBJ whole genome shotgun (WGS) entry which is preliminary data.</text>
</comment>
<accession>A0A8J7IV62</accession>
<reference evidence="2" key="1">
    <citation type="submission" date="2020-12" db="EMBL/GenBank/DDBJ databases">
        <title>Sedimentitalea sp. nov., isolated from sand in Incheon.</title>
        <authorList>
            <person name="Kim W."/>
        </authorList>
    </citation>
    <scope>NUCLEOTIDE SEQUENCE</scope>
    <source>
        <strain evidence="2">CAU 1593</strain>
    </source>
</reference>
<keyword evidence="1" id="KW-0472">Membrane</keyword>
<evidence type="ECO:0000313" key="3">
    <source>
        <dbReference type="Proteomes" id="UP000619079"/>
    </source>
</evidence>
<feature type="transmembrane region" description="Helical" evidence="1">
    <location>
        <begin position="73"/>
        <end position="93"/>
    </location>
</feature>
<evidence type="ECO:0000256" key="1">
    <source>
        <dbReference type="SAM" id="Phobius"/>
    </source>
</evidence>
<sequence>MMICKADFEELFPDLFQPEANPNTPRMAKPANARCIALWEDDGGQSLLAGQRGQMEFGRISQQGSNMPEFARAGAMGATMPVAAALAAAWTMLSAYGPMKTDRHNTL</sequence>
<gene>
    <name evidence="2" type="ORF">JF290_18405</name>
</gene>
<dbReference type="AlphaFoldDB" id="A0A8J7IV62"/>
<dbReference type="EMBL" id="JAELVR010000014">
    <property type="protein sequence ID" value="MBJ6373501.1"/>
    <property type="molecule type" value="Genomic_DNA"/>
</dbReference>